<name>A0A0B4ES90_9FUSO</name>
<dbReference type="PATRIC" id="fig|1226633.4.peg.692"/>
<gene>
    <name evidence="1" type="ORF">C095_03450</name>
</gene>
<dbReference type="EMBL" id="AUZI01000011">
    <property type="protein sequence ID" value="KID49845.1"/>
    <property type="molecule type" value="Genomic_DNA"/>
</dbReference>
<organism evidence="1 2">
    <name type="scientific">Fusobacterium necrophorum subsp. funduliforme B35</name>
    <dbReference type="NCBI Taxonomy" id="1226633"/>
    <lineage>
        <taxon>Bacteria</taxon>
        <taxon>Fusobacteriati</taxon>
        <taxon>Fusobacteriota</taxon>
        <taxon>Fusobacteriia</taxon>
        <taxon>Fusobacteriales</taxon>
        <taxon>Fusobacteriaceae</taxon>
        <taxon>Fusobacterium</taxon>
    </lineage>
</organism>
<dbReference type="Proteomes" id="UP000031184">
    <property type="component" value="Unassembled WGS sequence"/>
</dbReference>
<protein>
    <submittedName>
        <fullName evidence="1">Uncharacterized protein</fullName>
    </submittedName>
</protein>
<evidence type="ECO:0000313" key="2">
    <source>
        <dbReference type="Proteomes" id="UP000031184"/>
    </source>
</evidence>
<dbReference type="AlphaFoldDB" id="A0A0B4ES90"/>
<evidence type="ECO:0000313" key="1">
    <source>
        <dbReference type="EMBL" id="KID49845.1"/>
    </source>
</evidence>
<accession>A0A0B4ES90</accession>
<proteinExistence type="predicted"/>
<comment type="caution">
    <text evidence="1">The sequence shown here is derived from an EMBL/GenBank/DDBJ whole genome shotgun (WGS) entry which is preliminary data.</text>
</comment>
<reference evidence="1 2" key="1">
    <citation type="submission" date="2013-08" db="EMBL/GenBank/DDBJ databases">
        <title>An opportunistic ruminal bacterium that causes liver abscesses in cattle.</title>
        <authorList>
            <person name="Benahmed F.H."/>
            <person name="Rasmussen M."/>
            <person name="Harbottle H."/>
            <person name="Soppet D."/>
            <person name="Nagaraja T.G."/>
            <person name="Davidson M."/>
        </authorList>
    </citation>
    <scope>NUCLEOTIDE SEQUENCE [LARGE SCALE GENOMIC DNA]</scope>
    <source>
        <strain evidence="1 2">B35</strain>
    </source>
</reference>
<sequence length="33" mass="3951">MKKGKFTENMGVSYMILRSSYQEVLRKKGRKKK</sequence>